<dbReference type="EMBL" id="JADGJH010001269">
    <property type="protein sequence ID" value="KAJ3115786.1"/>
    <property type="molecule type" value="Genomic_DNA"/>
</dbReference>
<comment type="caution">
    <text evidence="11">The sequence shown here is derived from an EMBL/GenBank/DDBJ whole genome shotgun (WGS) entry which is preliminary data.</text>
</comment>
<feature type="compositionally biased region" description="Low complexity" evidence="9">
    <location>
        <begin position="80"/>
        <end position="106"/>
    </location>
</feature>
<protein>
    <recommendedName>
        <fullName evidence="10">U-box domain-containing protein</fullName>
    </recommendedName>
</protein>
<dbReference type="SMART" id="SM00504">
    <property type="entry name" value="Ubox"/>
    <property type="match status" value="1"/>
</dbReference>
<accession>A0AAD5T322</accession>
<keyword evidence="12" id="KW-1185">Reference proteome</keyword>
<keyword evidence="5" id="KW-0963">Cytoplasm</keyword>
<dbReference type="GO" id="GO:0000209">
    <property type="term" value="P:protein polyubiquitination"/>
    <property type="evidence" value="ECO:0007669"/>
    <property type="project" value="TreeGrafter"/>
</dbReference>
<feature type="domain" description="U-box" evidence="10">
    <location>
        <begin position="1074"/>
        <end position="1127"/>
    </location>
</feature>
<proteinExistence type="inferred from homology"/>
<dbReference type="InterPro" id="IPR019474">
    <property type="entry name" value="Ub_conjug_fac_E4_core"/>
</dbReference>
<dbReference type="SUPFAM" id="SSF57850">
    <property type="entry name" value="RING/U-box"/>
    <property type="match status" value="1"/>
</dbReference>
<feature type="non-terminal residue" evidence="11">
    <location>
        <position position="1"/>
    </location>
</feature>
<sequence length="1127" mass="125683">MEDDYETVSSGASIRAKRLAKMGGSSTGIAASGSAGSITDTQPSAVSLPASSGFGVETGPANASGSTSALKPVVSSAVQNQSQPKPKPKSTTATSPSPATSSVAPSPSAANAKAVALFLNASAESWEHQTMAFIFNVELESAAATSKGFIYLDSLANELRTEGSKVTLTSNNIDRILYARLSRPENAAASSPTNPPLFDYLVSCWKRSREAHRRVNVVVSEKAPAARLPKDDIEKLNALAQERISILISTKELIVSYSGLVVNPELAEMYPQPAEVVNQGASYIASKLLLDVYASEDELPTEFLKEFIARFENDGLNEIISAVINSITAAMRLRDITIDYTTPLRALTTLISYKEISSILISMPNFLPPNIPARTFEILTILGPFFAKPAVFNDETGKISQTYFASANPLSENSNTDREGQSIGERNYGDVQSVTENLRGTISTVQSALHGLVMTLVKNGPEYRESILKFLSAAISLNYGRGRMQVDPKTVATDGFLYNIGKVCLQLCEPITELTFSKVHLIEPYHFLRPAPRLPQPPSTTMMNADDEFLNIQRQKWVTDNPNAPAANFVTDVFVLALGSLHLGYTSTARSFQDLIKRIGEIKKEIDRMKAERDGGGWANAPDKAMREFTLKRYQTQLDVWISHRLVLATSLLDKTTVDQIMRFYNLVMVWLIRVILVGSGKKVDGVNWAQLARGNYQGVDAVPFPADVPALFATLPEWIFEDIVEFYVFICRFKPTLFENTLRDEFMIFSVAMLQSSGYIKNPHLKSKLVEVYYVLYYFTLPLYRTQTGEPTGPRLDMIFSTHDAAKLYLVPGIMRFYVDAEFTGASSAFYDKFNIRYHISQILKAVWEDQNHRIALIKESRKEEFIKFANLLMNDTSYLLDESLGKLSDIHKLQDEMDDIETWNALDQAARDEKLKYLSTYENAARSYVMLCTETVNMFQYLTSDEKIVTPFMAPYIVERLAAMLDYNLTTLVGPKCTDLKVKNPEKYGFDAKKLLTKLVDIFVNLAHRSEFVQAVAKDERSYKKDIFTRAVDILSRYGLKNSRDLETIKGFVQKVEEVIRNTQVEDEELGDVPDDFLDPLLASLMEDPVILPTSGVTVDRSTIITQLLSQPRDPFNRKPLTIDM</sequence>
<dbReference type="GO" id="GO:0005634">
    <property type="term" value="C:nucleus"/>
    <property type="evidence" value="ECO:0007669"/>
    <property type="project" value="UniProtKB-SubCell"/>
</dbReference>
<evidence type="ECO:0000256" key="3">
    <source>
        <dbReference type="ARBA" id="ARBA00004906"/>
    </source>
</evidence>
<evidence type="ECO:0000259" key="10">
    <source>
        <dbReference type="PROSITE" id="PS51698"/>
    </source>
</evidence>
<dbReference type="PROSITE" id="PS51698">
    <property type="entry name" value="U_BOX"/>
    <property type="match status" value="1"/>
</dbReference>
<feature type="region of interest" description="Disordered" evidence="9">
    <location>
        <begin position="19"/>
        <end position="106"/>
    </location>
</feature>
<dbReference type="GO" id="GO:0036503">
    <property type="term" value="P:ERAD pathway"/>
    <property type="evidence" value="ECO:0007669"/>
    <property type="project" value="InterPro"/>
</dbReference>
<feature type="compositionally biased region" description="Low complexity" evidence="9">
    <location>
        <begin position="23"/>
        <end position="39"/>
    </location>
</feature>
<dbReference type="AlphaFoldDB" id="A0AAD5T322"/>
<evidence type="ECO:0000256" key="7">
    <source>
        <dbReference type="ARBA" id="ARBA00022786"/>
    </source>
</evidence>
<keyword evidence="6" id="KW-0808">Transferase</keyword>
<evidence type="ECO:0000256" key="5">
    <source>
        <dbReference type="ARBA" id="ARBA00022490"/>
    </source>
</evidence>
<dbReference type="Gene3D" id="3.30.40.10">
    <property type="entry name" value="Zinc/RING finger domain, C3HC4 (zinc finger)"/>
    <property type="match status" value="1"/>
</dbReference>
<dbReference type="GO" id="GO:0034450">
    <property type="term" value="F:ubiquitin-ubiquitin ligase activity"/>
    <property type="evidence" value="ECO:0007669"/>
    <property type="project" value="InterPro"/>
</dbReference>
<dbReference type="Pfam" id="PF04564">
    <property type="entry name" value="U-box"/>
    <property type="match status" value="1"/>
</dbReference>
<evidence type="ECO:0000256" key="9">
    <source>
        <dbReference type="SAM" id="MobiDB-lite"/>
    </source>
</evidence>
<reference evidence="11" key="1">
    <citation type="submission" date="2020-05" db="EMBL/GenBank/DDBJ databases">
        <title>Phylogenomic resolution of chytrid fungi.</title>
        <authorList>
            <person name="Stajich J.E."/>
            <person name="Amses K."/>
            <person name="Simmons R."/>
            <person name="Seto K."/>
            <person name="Myers J."/>
            <person name="Bonds A."/>
            <person name="Quandt C.A."/>
            <person name="Barry K."/>
            <person name="Liu P."/>
            <person name="Grigoriev I."/>
            <person name="Longcore J.E."/>
            <person name="James T.Y."/>
        </authorList>
    </citation>
    <scope>NUCLEOTIDE SEQUENCE</scope>
    <source>
        <strain evidence="11">JEL0513</strain>
    </source>
</reference>
<evidence type="ECO:0000256" key="4">
    <source>
        <dbReference type="ARBA" id="ARBA00007434"/>
    </source>
</evidence>
<dbReference type="InterPro" id="IPR013083">
    <property type="entry name" value="Znf_RING/FYVE/PHD"/>
</dbReference>
<gene>
    <name evidence="11" type="ORF">HK100_001231</name>
</gene>
<name>A0AAD5T322_9FUNG</name>
<comment type="subcellular location">
    <subcellularLocation>
        <location evidence="2">Cytoplasm</location>
    </subcellularLocation>
    <subcellularLocation>
        <location evidence="1">Nucleus</location>
    </subcellularLocation>
</comment>
<dbReference type="Proteomes" id="UP001211907">
    <property type="component" value="Unassembled WGS sequence"/>
</dbReference>
<dbReference type="InterPro" id="IPR045132">
    <property type="entry name" value="UBE4"/>
</dbReference>
<dbReference type="GO" id="GO:0000151">
    <property type="term" value="C:ubiquitin ligase complex"/>
    <property type="evidence" value="ECO:0007669"/>
    <property type="project" value="InterPro"/>
</dbReference>
<comment type="similarity">
    <text evidence="4">Belongs to the ubiquitin conjugation factor E4 family.</text>
</comment>
<evidence type="ECO:0000256" key="6">
    <source>
        <dbReference type="ARBA" id="ARBA00022679"/>
    </source>
</evidence>
<evidence type="ECO:0000256" key="8">
    <source>
        <dbReference type="ARBA" id="ARBA00023242"/>
    </source>
</evidence>
<comment type="pathway">
    <text evidence="3">Protein modification; protein ubiquitination.</text>
</comment>
<dbReference type="GO" id="GO:0006511">
    <property type="term" value="P:ubiquitin-dependent protein catabolic process"/>
    <property type="evidence" value="ECO:0007669"/>
    <property type="project" value="InterPro"/>
</dbReference>
<evidence type="ECO:0000256" key="2">
    <source>
        <dbReference type="ARBA" id="ARBA00004496"/>
    </source>
</evidence>
<dbReference type="PANTHER" id="PTHR13931">
    <property type="entry name" value="UBIQUITINATION FACTOR E4"/>
    <property type="match status" value="1"/>
</dbReference>
<evidence type="ECO:0000313" key="11">
    <source>
        <dbReference type="EMBL" id="KAJ3115786.1"/>
    </source>
</evidence>
<dbReference type="GO" id="GO:0005737">
    <property type="term" value="C:cytoplasm"/>
    <property type="evidence" value="ECO:0007669"/>
    <property type="project" value="UniProtKB-SubCell"/>
</dbReference>
<organism evidence="11 12">
    <name type="scientific">Physocladia obscura</name>
    <dbReference type="NCBI Taxonomy" id="109957"/>
    <lineage>
        <taxon>Eukaryota</taxon>
        <taxon>Fungi</taxon>
        <taxon>Fungi incertae sedis</taxon>
        <taxon>Chytridiomycota</taxon>
        <taxon>Chytridiomycota incertae sedis</taxon>
        <taxon>Chytridiomycetes</taxon>
        <taxon>Chytridiales</taxon>
        <taxon>Chytriomycetaceae</taxon>
        <taxon>Physocladia</taxon>
    </lineage>
</organism>
<evidence type="ECO:0000313" key="12">
    <source>
        <dbReference type="Proteomes" id="UP001211907"/>
    </source>
</evidence>
<dbReference type="Pfam" id="PF10408">
    <property type="entry name" value="Ufd2P_core"/>
    <property type="match status" value="1"/>
</dbReference>
<dbReference type="PANTHER" id="PTHR13931:SF2">
    <property type="entry name" value="UBIQUITIN CONJUGATION FACTOR E4 B"/>
    <property type="match status" value="1"/>
</dbReference>
<keyword evidence="8" id="KW-0539">Nucleus</keyword>
<keyword evidence="7" id="KW-0833">Ubl conjugation pathway</keyword>
<dbReference type="InterPro" id="IPR003613">
    <property type="entry name" value="Ubox_domain"/>
</dbReference>
<evidence type="ECO:0000256" key="1">
    <source>
        <dbReference type="ARBA" id="ARBA00004123"/>
    </source>
</evidence>